<dbReference type="RefSeq" id="XP_067714463.1">
    <property type="nucleotide sequence ID" value="XM_067858362.1"/>
</dbReference>
<name>A0AAV4LQZ7_BABCB</name>
<dbReference type="Proteomes" id="UP001497744">
    <property type="component" value="Unassembled WGS sequence"/>
</dbReference>
<dbReference type="AlphaFoldDB" id="A0AAV4LQZ7"/>
<reference evidence="1 2" key="1">
    <citation type="submission" date="2021-06" db="EMBL/GenBank/DDBJ databases">
        <title>Genome sequence of Babesia caballi.</title>
        <authorList>
            <person name="Yamagishi J."/>
            <person name="Kidaka T."/>
            <person name="Ochi A."/>
        </authorList>
    </citation>
    <scope>NUCLEOTIDE SEQUENCE [LARGE SCALE GENOMIC DNA]</scope>
    <source>
        <strain evidence="1">USDA-D6B2</strain>
    </source>
</reference>
<evidence type="ECO:0000313" key="2">
    <source>
        <dbReference type="Proteomes" id="UP001497744"/>
    </source>
</evidence>
<keyword evidence="2" id="KW-1185">Reference proteome</keyword>
<accession>A0AAV4LQZ7</accession>
<gene>
    <name evidence="1" type="ORF">BcabD6B2_18290</name>
</gene>
<sequence>MRARPTALNKSRQKPLAIEVRSHGAVGKRQIAPPAAIVMTPPVDVGKGLVVEGEAAEEDLGALSFVFFTTDTIPLGFIIVGRILARLLNLGDEGCGGVADGGEDSCVGEEIIFSRRGIDTVDITVKISRGFGNTINIRVKFLIS</sequence>
<proteinExistence type="predicted"/>
<dbReference type="EMBL" id="BPLF01000002">
    <property type="protein sequence ID" value="GIX62394.1"/>
    <property type="molecule type" value="Genomic_DNA"/>
</dbReference>
<evidence type="ECO:0000313" key="1">
    <source>
        <dbReference type="EMBL" id="GIX62394.1"/>
    </source>
</evidence>
<dbReference type="GeneID" id="94193875"/>
<comment type="caution">
    <text evidence="1">The sequence shown here is derived from an EMBL/GenBank/DDBJ whole genome shotgun (WGS) entry which is preliminary data.</text>
</comment>
<protein>
    <submittedName>
        <fullName evidence="1">DUF935 family protein</fullName>
    </submittedName>
</protein>
<organism evidence="1 2">
    <name type="scientific">Babesia caballi</name>
    <dbReference type="NCBI Taxonomy" id="5871"/>
    <lineage>
        <taxon>Eukaryota</taxon>
        <taxon>Sar</taxon>
        <taxon>Alveolata</taxon>
        <taxon>Apicomplexa</taxon>
        <taxon>Aconoidasida</taxon>
        <taxon>Piroplasmida</taxon>
        <taxon>Babesiidae</taxon>
        <taxon>Babesia</taxon>
    </lineage>
</organism>